<organism evidence="5 6">
    <name type="scientific">Pseudoalteromonas carrageenovora IAM 12662</name>
    <dbReference type="NCBI Taxonomy" id="1314868"/>
    <lineage>
        <taxon>Bacteria</taxon>
        <taxon>Pseudomonadati</taxon>
        <taxon>Pseudomonadota</taxon>
        <taxon>Gammaproteobacteria</taxon>
        <taxon>Alteromonadales</taxon>
        <taxon>Pseudoalteromonadaceae</taxon>
        <taxon>Pseudoalteromonas</taxon>
    </lineage>
</organism>
<comment type="similarity">
    <text evidence="1">Belongs to the sulfatase family.</text>
</comment>
<reference evidence="5 6" key="1">
    <citation type="submission" date="2015-06" db="EMBL/GenBank/DDBJ databases">
        <title>Genome sequence of Pseudoalteromonas carrageenovora.</title>
        <authorList>
            <person name="Xie B.-B."/>
            <person name="Rong J.-C."/>
            <person name="Qin Q.-L."/>
            <person name="Zhang Y.-Z."/>
        </authorList>
    </citation>
    <scope>NUCLEOTIDE SEQUENCE [LARGE SCALE GENOMIC DNA]</scope>
    <source>
        <strain evidence="5 6">IAM 12662</strain>
    </source>
</reference>
<feature type="chain" id="PRO_5046579614" description="Sulfatase N-terminal domain-containing protein" evidence="3">
    <location>
        <begin position="37"/>
        <end position="536"/>
    </location>
</feature>
<dbReference type="Gene3D" id="3.30.1120.10">
    <property type="match status" value="1"/>
</dbReference>
<feature type="signal peptide" evidence="3">
    <location>
        <begin position="1"/>
        <end position="36"/>
    </location>
</feature>
<dbReference type="InterPro" id="IPR017850">
    <property type="entry name" value="Alkaline_phosphatase_core_sf"/>
</dbReference>
<dbReference type="PROSITE" id="PS00149">
    <property type="entry name" value="SULFATASE_2"/>
    <property type="match status" value="1"/>
</dbReference>
<keyword evidence="2" id="KW-0378">Hydrolase</keyword>
<dbReference type="Gene3D" id="3.40.720.10">
    <property type="entry name" value="Alkaline Phosphatase, subunit A"/>
    <property type="match status" value="1"/>
</dbReference>
<feature type="domain" description="Sulfatase N-terminal" evidence="4">
    <location>
        <begin position="59"/>
        <end position="429"/>
    </location>
</feature>
<dbReference type="InterPro" id="IPR000917">
    <property type="entry name" value="Sulfatase_N"/>
</dbReference>
<protein>
    <recommendedName>
        <fullName evidence="4">Sulfatase N-terminal domain-containing protein</fullName>
    </recommendedName>
</protein>
<dbReference type="CDD" id="cd16143">
    <property type="entry name" value="ARS_like"/>
    <property type="match status" value="1"/>
</dbReference>
<dbReference type="SUPFAM" id="SSF53649">
    <property type="entry name" value="Alkaline phosphatase-like"/>
    <property type="match status" value="1"/>
</dbReference>
<dbReference type="Proteomes" id="UP000615003">
    <property type="component" value="Unassembled WGS sequence"/>
</dbReference>
<evidence type="ECO:0000259" key="4">
    <source>
        <dbReference type="Pfam" id="PF00884"/>
    </source>
</evidence>
<evidence type="ECO:0000313" key="5">
    <source>
        <dbReference type="EMBL" id="MBE0381676.1"/>
    </source>
</evidence>
<name>A0ABR9EP62_PSEVC</name>
<dbReference type="InterPro" id="IPR024607">
    <property type="entry name" value="Sulfatase_CS"/>
</dbReference>
<comment type="caution">
    <text evidence="5">The sequence shown here is derived from an EMBL/GenBank/DDBJ whole genome shotgun (WGS) entry which is preliminary data.</text>
</comment>
<gene>
    <name evidence="5" type="ORF">PCARR_a3476</name>
</gene>
<dbReference type="EMBL" id="AQGW01000016">
    <property type="protein sequence ID" value="MBE0381676.1"/>
    <property type="molecule type" value="Genomic_DNA"/>
</dbReference>
<accession>A0ABR9EP62</accession>
<evidence type="ECO:0000313" key="6">
    <source>
        <dbReference type="Proteomes" id="UP000615003"/>
    </source>
</evidence>
<evidence type="ECO:0000256" key="1">
    <source>
        <dbReference type="ARBA" id="ARBA00008779"/>
    </source>
</evidence>
<dbReference type="Pfam" id="PF00884">
    <property type="entry name" value="Sulfatase"/>
    <property type="match status" value="1"/>
</dbReference>
<dbReference type="PANTHER" id="PTHR43751">
    <property type="entry name" value="SULFATASE"/>
    <property type="match status" value="1"/>
</dbReference>
<keyword evidence="3" id="KW-0732">Signal</keyword>
<proteinExistence type="inferred from homology"/>
<dbReference type="PANTHER" id="PTHR43751:SF6">
    <property type="entry name" value="N-ACETYLGALACTOSAMINE-6-O-SULFATASE"/>
    <property type="match status" value="1"/>
</dbReference>
<dbReference type="InterPro" id="IPR052701">
    <property type="entry name" value="GAG_Ulvan_Degrading_Sulfatases"/>
</dbReference>
<dbReference type="PROSITE" id="PS00523">
    <property type="entry name" value="SULFATASE_1"/>
    <property type="match status" value="1"/>
</dbReference>
<evidence type="ECO:0000256" key="2">
    <source>
        <dbReference type="ARBA" id="ARBA00022801"/>
    </source>
</evidence>
<sequence>MGLVCPFNFRQIFMNFKINSLCFFTLTVLLATSAHAKLTSDDKKQTEQVTTTALNNQKPNIVIFYVDDLGYGDLSSYGMKQAQTPNIDALAAEGIRFTDAHSSAATCTPSRYSLLTGQYAFRNNAAILPGDAPLIIDHTKPTLPKMLQKAGYKTGVVGKWHLGLGDGFVDWNKAVKPGPIELGFDYSFLIPATADRVPTVFLENHHVVNLDPNDPITVSYEKRIGNRPVGTEHPELLKMSADLQHSNTIVDGVSRIGWMAGGKSAEWKDEEFPFVFTNKAIEFINSSKSEPFMLFFPFSDIHVPRVPNKMFAGKSGMGPRGDAILQMDWMSGQIIDELKKQGLYDNTLIIFSSDNGPVMDDGYADQAEELRGEHDPAAGYRGGKYSAYEAGTRVPMIITYPEGIKNNGDSNALVSQIDIYKSLAELAGVKLDNSEAIDSKNMLPAFLDAKESGRTDMLEESFTLAIRSGKWKYISPFNGTTPDWLANKTAIENGLKTEPQLFDLSKDRNEQHNVADKYPKLVFSLRAKIEKIKARK</sequence>
<keyword evidence="6" id="KW-1185">Reference proteome</keyword>
<evidence type="ECO:0000256" key="3">
    <source>
        <dbReference type="SAM" id="SignalP"/>
    </source>
</evidence>